<reference evidence="4 5" key="1">
    <citation type="submission" date="2012-06" db="EMBL/GenBank/DDBJ databases">
        <title>The complete genome of Ornithobacterium rhinotracheale DSM 15997.</title>
        <authorList>
            <consortium name="US DOE Joint Genome Institute (JGI-PGF)"/>
            <person name="Lucas S."/>
            <person name="Copeland A."/>
            <person name="Lapidus A."/>
            <person name="Goodwin L."/>
            <person name="Pitluck S."/>
            <person name="Peters L."/>
            <person name="Mikhailova N."/>
            <person name="Teshima H."/>
            <person name="Kyrpides N."/>
            <person name="Mavromatis K."/>
            <person name="Pagani I."/>
            <person name="Ivanova N."/>
            <person name="Ovchinnikova G."/>
            <person name="Zeytun A."/>
            <person name="Detter J.C."/>
            <person name="Han C."/>
            <person name="Land M."/>
            <person name="Hauser L."/>
            <person name="Markowitz V."/>
            <person name="Cheng J.-F."/>
            <person name="Hugenholtz P."/>
            <person name="Woyke T."/>
            <person name="Wu D."/>
            <person name="Lang E."/>
            <person name="Kopitz M."/>
            <person name="Brambilla E."/>
            <person name="Klenk H.-P."/>
            <person name="Eisen J.A."/>
        </authorList>
    </citation>
    <scope>NUCLEOTIDE SEQUENCE [LARGE SCALE GENOMIC DNA]</scope>
    <source>
        <strain evidence="5">ATCC 51463 / DSM 15997 / CCUG 23171 / LMG 9086</strain>
    </source>
</reference>
<dbReference type="Pfam" id="PF19404">
    <property type="entry name" value="DUF5977"/>
    <property type="match status" value="1"/>
</dbReference>
<feature type="domain" description="DUF5977" evidence="3">
    <location>
        <begin position="224"/>
        <end position="291"/>
    </location>
</feature>
<keyword evidence="5" id="KW-1185">Reference proteome</keyword>
<dbReference type="NCBIfam" id="TIGR02145">
    <property type="entry name" value="Fib_succ_major"/>
    <property type="match status" value="1"/>
</dbReference>
<dbReference type="eggNOG" id="COG5295">
    <property type="taxonomic scope" value="Bacteria"/>
</dbReference>
<feature type="chain" id="PRO_5003684707" description="DUF5977 domain-containing protein" evidence="2">
    <location>
        <begin position="19"/>
        <end position="638"/>
    </location>
</feature>
<protein>
    <recommendedName>
        <fullName evidence="3">DUF5977 domain-containing protein</fullName>
    </recommendedName>
</protein>
<dbReference type="RefSeq" id="WP_014791193.1">
    <property type="nucleotide sequence ID" value="NC_018016.1"/>
</dbReference>
<name>I4A0Z7_ORNRL</name>
<dbReference type="InterPro" id="IPR046020">
    <property type="entry name" value="DUF5977"/>
</dbReference>
<feature type="compositionally biased region" description="Gly residues" evidence="1">
    <location>
        <begin position="191"/>
        <end position="205"/>
    </location>
</feature>
<feature type="signal peptide" evidence="2">
    <location>
        <begin position="1"/>
        <end position="18"/>
    </location>
</feature>
<evidence type="ECO:0000313" key="5">
    <source>
        <dbReference type="Proteomes" id="UP000006051"/>
    </source>
</evidence>
<dbReference type="KEGG" id="orh:Ornrh_1458"/>
<dbReference type="Proteomes" id="UP000006051">
    <property type="component" value="Chromosome"/>
</dbReference>
<proteinExistence type="predicted"/>
<dbReference type="InterPro" id="IPR011871">
    <property type="entry name" value="Fib_succ_major"/>
</dbReference>
<dbReference type="GeneID" id="71568752"/>
<evidence type="ECO:0000259" key="3">
    <source>
        <dbReference type="Pfam" id="PF19404"/>
    </source>
</evidence>
<evidence type="ECO:0000313" key="4">
    <source>
        <dbReference type="EMBL" id="AFL97631.1"/>
    </source>
</evidence>
<accession>I4A0Z7</accession>
<dbReference type="AlphaFoldDB" id="I4A0Z7"/>
<dbReference type="PATRIC" id="fig|867902.3.peg.1429"/>
<dbReference type="EMBL" id="CP003283">
    <property type="protein sequence ID" value="AFL97631.1"/>
    <property type="molecule type" value="Genomic_DNA"/>
</dbReference>
<dbReference type="HOGENOM" id="CLU_472375_0_0_10"/>
<feature type="region of interest" description="Disordered" evidence="1">
    <location>
        <begin position="190"/>
        <end position="217"/>
    </location>
</feature>
<dbReference type="GeneID" id="97258108"/>
<sequence length="638" mass="68741">MKKIFISLSLLGLAVGYAQNTTNSTIALTIDKNYFLDGSFNTFSKVSLGKGLNFPRTDLTKFEFSTTDLGGYQYSRTAFDGMIVYNTAKGTTGSNAATQGKQVSVTPGFYYFYNPKGTEKTTDLSEGQWVRLGAESVTSTLSTLPKYSTEERDKLKVVEEGTIIYNTTTKQVEVYNGTGWVPVSGVATTNPGGGTPVSPGTGPGTGVTPPPSTTTYSATKTGTYRKSFTRNNCGAGYIGGSHEVSHQSQATATSTISQEDADRKALDAAVAAATQWVIANGQREANSRGQCRQDPNSGVANLGNGVRATLQDAKGYVVSLTYQGAQVQGKIDNGSNKVQIQIPYTGGNGGSYGRVTAQTQTLARAAQDGRSTAATLTIPAGQLANGNGYISAEMSTPSLYKVKMLAPGQTEKVAEFKVRINGQEKTVVVNALGGIPDKKFNVMTNGRLEHQFVYIPITGPDGRTWLNNNLGADYANVNSPHFNPTQQATSKADYKAYGSLFQRGREANGHELVDWTRFIFGRVVHSNLSWSRDMLSSLTTYHDPCPNGYHTPSKSEWEQLFRAVGSGNSMWKERKLNLPAAGFRNYANGSQFSHTGSGGYYWSSTQSLYAWELRFSSSGSSMGKTSPSYGYPVRCLKD</sequence>
<dbReference type="STRING" id="867902.Ornrh_1458"/>
<gene>
    <name evidence="4" type="ordered locus">Ornrh_1458</name>
</gene>
<organism evidence="4 5">
    <name type="scientific">Ornithobacterium rhinotracheale (strain ATCC 51463 / DSM 15997 / CCUG 23171 / CIP 104009 / LMG 9086)</name>
    <dbReference type="NCBI Taxonomy" id="867902"/>
    <lineage>
        <taxon>Bacteria</taxon>
        <taxon>Pseudomonadati</taxon>
        <taxon>Bacteroidota</taxon>
        <taxon>Flavobacteriia</taxon>
        <taxon>Flavobacteriales</taxon>
        <taxon>Weeksellaceae</taxon>
        <taxon>Ornithobacterium</taxon>
    </lineage>
</organism>
<evidence type="ECO:0000256" key="2">
    <source>
        <dbReference type="SAM" id="SignalP"/>
    </source>
</evidence>
<evidence type="ECO:0000256" key="1">
    <source>
        <dbReference type="SAM" id="MobiDB-lite"/>
    </source>
</evidence>
<keyword evidence="2" id="KW-0732">Signal</keyword>